<accession>A0A2Z2KSP7</accession>
<keyword evidence="6 8" id="KW-0496">Mitochondrion</keyword>
<sequence>MTNLAITIIIFTLLVTQKILLLNEESLILLCFIIFVKLSTDMLGDSIKKSSKVQSNEIKINLIESLKKLLAVIQSFTLLSSNSRRFLKKIIFIKSYYRTIISSLSSYIPIYNKFHLTAFYTKKLAFLDKTEEQTIKLLTTVIIRQLNLIIKTKYFYTNYIKFNQLLSTTNISVRERIQLIKSKKI</sequence>
<keyword evidence="2" id="KW-0813">Transport</keyword>
<dbReference type="GO" id="GO:0031966">
    <property type="term" value="C:mitochondrial membrane"/>
    <property type="evidence" value="ECO:0007669"/>
    <property type="project" value="UniProtKB-SubCell"/>
</dbReference>
<geneLocation type="mitochondrion" evidence="8"/>
<evidence type="ECO:0000256" key="4">
    <source>
        <dbReference type="ARBA" id="ARBA00022781"/>
    </source>
</evidence>
<evidence type="ECO:0000256" key="7">
    <source>
        <dbReference type="ARBA" id="ARBA00023136"/>
    </source>
</evidence>
<reference evidence="8" key="1">
    <citation type="submission" date="2016-11" db="EMBL/GenBank/DDBJ databases">
        <title>Complete organellar and ribosomal genomic analysis of the lectotype specimen of the reef forming species Porolithon onkodes (Heydrich) Foslie.</title>
        <authorList>
            <person name="Hughey J.R."/>
            <person name="Gabrielson P.W."/>
        </authorList>
    </citation>
    <scope>NUCLEOTIDE SEQUENCE</scope>
</reference>
<dbReference type="RefSeq" id="YP_009502227.1">
    <property type="nucleotide sequence ID" value="NC_038145.1"/>
</dbReference>
<gene>
    <name evidence="8" type="primary">atp4</name>
</gene>
<evidence type="ECO:0000256" key="1">
    <source>
        <dbReference type="ARBA" id="ARBA00004325"/>
    </source>
</evidence>
<proteinExistence type="predicted"/>
<dbReference type="GO" id="GO:0045259">
    <property type="term" value="C:proton-transporting ATP synthase complex"/>
    <property type="evidence" value="ECO:0007669"/>
    <property type="project" value="UniProtKB-KW"/>
</dbReference>
<evidence type="ECO:0000256" key="5">
    <source>
        <dbReference type="ARBA" id="ARBA00023065"/>
    </source>
</evidence>
<evidence type="ECO:0000313" key="8">
    <source>
        <dbReference type="EMBL" id="ASB29829.1"/>
    </source>
</evidence>
<dbReference type="GO" id="GO:0015986">
    <property type="term" value="P:proton motive force-driven ATP synthesis"/>
    <property type="evidence" value="ECO:0007669"/>
    <property type="project" value="InterPro"/>
</dbReference>
<keyword evidence="3" id="KW-0138">CF(0)</keyword>
<dbReference type="GO" id="GO:0015078">
    <property type="term" value="F:proton transmembrane transporter activity"/>
    <property type="evidence" value="ECO:0007669"/>
    <property type="project" value="InterPro"/>
</dbReference>
<name>A0A2Z2KSP7_9FLOR</name>
<evidence type="ECO:0000256" key="6">
    <source>
        <dbReference type="ARBA" id="ARBA00023128"/>
    </source>
</evidence>
<keyword evidence="5" id="KW-0406">Ion transport</keyword>
<evidence type="ECO:0000256" key="2">
    <source>
        <dbReference type="ARBA" id="ARBA00022448"/>
    </source>
</evidence>
<evidence type="ECO:0000256" key="3">
    <source>
        <dbReference type="ARBA" id="ARBA00022547"/>
    </source>
</evidence>
<dbReference type="AlphaFoldDB" id="A0A2Z2KSP7"/>
<keyword evidence="4" id="KW-0375">Hydrogen ion transport</keyword>
<protein>
    <submittedName>
        <fullName evidence="8">ATP synthase B chain</fullName>
    </submittedName>
</protein>
<comment type="subcellular location">
    <subcellularLocation>
        <location evidence="1">Mitochondrion membrane</location>
    </subcellularLocation>
</comment>
<organism evidence="8">
    <name type="scientific">Porolithon onkodes</name>
    <dbReference type="NCBI Taxonomy" id="231751"/>
    <lineage>
        <taxon>Eukaryota</taxon>
        <taxon>Rhodophyta</taxon>
        <taxon>Florideophyceae</taxon>
        <taxon>Corallinophycidae</taxon>
        <taxon>Corallinales</taxon>
        <taxon>Porolithaceae</taxon>
        <taxon>Porolithon</taxon>
    </lineage>
</organism>
<dbReference type="GeneID" id="37507768"/>
<dbReference type="EMBL" id="KY212107">
    <property type="protein sequence ID" value="ASB29829.1"/>
    <property type="molecule type" value="Genomic_DNA"/>
</dbReference>
<dbReference type="Pfam" id="PF05405">
    <property type="entry name" value="Mt_ATP-synt_B"/>
    <property type="match status" value="1"/>
</dbReference>
<dbReference type="InterPro" id="IPR008688">
    <property type="entry name" value="ATP_synth_Bsub_B/MI25"/>
</dbReference>
<keyword evidence="7" id="KW-0472">Membrane</keyword>